<evidence type="ECO:0000313" key="1">
    <source>
        <dbReference type="EMBL" id="KAF7286658.1"/>
    </source>
</evidence>
<dbReference type="AlphaFoldDB" id="A0A834IZ55"/>
<comment type="caution">
    <text evidence="1">The sequence shown here is derived from an EMBL/GenBank/DDBJ whole genome shotgun (WGS) entry which is preliminary data.</text>
</comment>
<keyword evidence="2" id="KW-1185">Reference proteome</keyword>
<evidence type="ECO:0000313" key="2">
    <source>
        <dbReference type="Proteomes" id="UP000625711"/>
    </source>
</evidence>
<gene>
    <name evidence="1" type="ORF">GWI33_004687</name>
</gene>
<dbReference type="EMBL" id="JAACXV010000023">
    <property type="protein sequence ID" value="KAF7286658.1"/>
    <property type="molecule type" value="Genomic_DNA"/>
</dbReference>
<dbReference type="Proteomes" id="UP000625711">
    <property type="component" value="Unassembled WGS sequence"/>
</dbReference>
<proteinExistence type="predicted"/>
<organism evidence="1 2">
    <name type="scientific">Rhynchophorus ferrugineus</name>
    <name type="common">Red palm weevil</name>
    <name type="synonym">Curculio ferrugineus</name>
    <dbReference type="NCBI Taxonomy" id="354439"/>
    <lineage>
        <taxon>Eukaryota</taxon>
        <taxon>Metazoa</taxon>
        <taxon>Ecdysozoa</taxon>
        <taxon>Arthropoda</taxon>
        <taxon>Hexapoda</taxon>
        <taxon>Insecta</taxon>
        <taxon>Pterygota</taxon>
        <taxon>Neoptera</taxon>
        <taxon>Endopterygota</taxon>
        <taxon>Coleoptera</taxon>
        <taxon>Polyphaga</taxon>
        <taxon>Cucujiformia</taxon>
        <taxon>Curculionidae</taxon>
        <taxon>Dryophthorinae</taxon>
        <taxon>Rhynchophorus</taxon>
    </lineage>
</organism>
<reference evidence="1" key="1">
    <citation type="submission" date="2020-08" db="EMBL/GenBank/DDBJ databases">
        <title>Genome sequencing and assembly of the red palm weevil Rhynchophorus ferrugineus.</title>
        <authorList>
            <person name="Dias G.B."/>
            <person name="Bergman C.M."/>
            <person name="Manee M."/>
        </authorList>
    </citation>
    <scope>NUCLEOTIDE SEQUENCE</scope>
    <source>
        <strain evidence="1">AA-2017</strain>
        <tissue evidence="1">Whole larva</tissue>
    </source>
</reference>
<name>A0A834IZ55_RHYFE</name>
<sequence>MRVSVLARNKAVYSSRLGTISIDIALITTELEFSSESDSEDEFEYEMVMFISQMTSKRRQPATRTLRSTGSRITIPLICLVVLGAF</sequence>
<accession>A0A834IZ55</accession>
<protein>
    <submittedName>
        <fullName evidence="1">Uncharacterized protein</fullName>
    </submittedName>
</protein>